<keyword evidence="7 10" id="KW-0472">Membrane</keyword>
<evidence type="ECO:0000256" key="5">
    <source>
        <dbReference type="ARBA" id="ARBA00022737"/>
    </source>
</evidence>
<dbReference type="InterPro" id="IPR052672">
    <property type="entry name" value="Type1_Cytokine_Rcpt_Type2"/>
</dbReference>
<dbReference type="CDD" id="cd00063">
    <property type="entry name" value="FN3"/>
    <property type="match status" value="2"/>
</dbReference>
<organism evidence="13 14">
    <name type="scientific">Anguilla anguilla</name>
    <name type="common">European freshwater eel</name>
    <name type="synonym">Muraena anguilla</name>
    <dbReference type="NCBI Taxonomy" id="7936"/>
    <lineage>
        <taxon>Eukaryota</taxon>
        <taxon>Metazoa</taxon>
        <taxon>Chordata</taxon>
        <taxon>Craniata</taxon>
        <taxon>Vertebrata</taxon>
        <taxon>Euteleostomi</taxon>
        <taxon>Actinopterygii</taxon>
        <taxon>Neopterygii</taxon>
        <taxon>Teleostei</taxon>
        <taxon>Anguilliformes</taxon>
        <taxon>Anguillidae</taxon>
        <taxon>Anguilla</taxon>
    </lineage>
</organism>
<dbReference type="AlphaFoldDB" id="A0A9D3S119"/>
<feature type="domain" description="Fibronectin type-III" evidence="12">
    <location>
        <begin position="403"/>
        <end position="497"/>
    </location>
</feature>
<evidence type="ECO:0000256" key="8">
    <source>
        <dbReference type="ARBA" id="ARBA00023170"/>
    </source>
</evidence>
<name>A0A9D3S119_ANGAN</name>
<evidence type="ECO:0000256" key="6">
    <source>
        <dbReference type="ARBA" id="ARBA00022989"/>
    </source>
</evidence>
<keyword evidence="4 11" id="KW-0732">Signal</keyword>
<keyword evidence="9" id="KW-0325">Glycoprotein</keyword>
<evidence type="ECO:0000256" key="1">
    <source>
        <dbReference type="ARBA" id="ARBA00004479"/>
    </source>
</evidence>
<comment type="subcellular location">
    <subcellularLocation>
        <location evidence="1">Membrane</location>
        <topology evidence="1">Single-pass type I membrane protein</topology>
    </subcellularLocation>
</comment>
<evidence type="ECO:0000256" key="11">
    <source>
        <dbReference type="SAM" id="SignalP"/>
    </source>
</evidence>
<dbReference type="PANTHER" id="PTHR48423:SF2">
    <property type="entry name" value="INTERLEUKIN-12 RECEPTOR SUBUNIT BETA-2"/>
    <property type="match status" value="1"/>
</dbReference>
<evidence type="ECO:0000313" key="13">
    <source>
        <dbReference type="EMBL" id="KAG5850648.1"/>
    </source>
</evidence>
<keyword evidence="3 10" id="KW-0812">Transmembrane</keyword>
<evidence type="ECO:0000259" key="12">
    <source>
        <dbReference type="PROSITE" id="PS50853"/>
    </source>
</evidence>
<comment type="caution">
    <text evidence="13">The sequence shown here is derived from an EMBL/GenBank/DDBJ whole genome shotgun (WGS) entry which is preliminary data.</text>
</comment>
<keyword evidence="8" id="KW-0675">Receptor</keyword>
<evidence type="ECO:0000256" key="7">
    <source>
        <dbReference type="ARBA" id="ARBA00023136"/>
    </source>
</evidence>
<dbReference type="EMBL" id="JAFIRN010000004">
    <property type="protein sequence ID" value="KAG5850648.1"/>
    <property type="molecule type" value="Genomic_DNA"/>
</dbReference>
<dbReference type="SMART" id="SM00060">
    <property type="entry name" value="FN3"/>
    <property type="match status" value="4"/>
</dbReference>
<evidence type="ECO:0000256" key="4">
    <source>
        <dbReference type="ARBA" id="ARBA00022729"/>
    </source>
</evidence>
<dbReference type="InterPro" id="IPR013783">
    <property type="entry name" value="Ig-like_fold"/>
</dbReference>
<proteinExistence type="inferred from homology"/>
<accession>A0A9D3S119</accession>
<feature type="transmembrane region" description="Helical" evidence="10">
    <location>
        <begin position="598"/>
        <end position="620"/>
    </location>
</feature>
<feature type="chain" id="PRO_5038350234" description="Fibronectin type-III domain-containing protein" evidence="11">
    <location>
        <begin position="24"/>
        <end position="864"/>
    </location>
</feature>
<dbReference type="Gene3D" id="2.60.40.10">
    <property type="entry name" value="Immunoglobulins"/>
    <property type="match status" value="5"/>
</dbReference>
<evidence type="ECO:0000256" key="10">
    <source>
        <dbReference type="SAM" id="Phobius"/>
    </source>
</evidence>
<dbReference type="GO" id="GO:0005886">
    <property type="term" value="C:plasma membrane"/>
    <property type="evidence" value="ECO:0007669"/>
    <property type="project" value="UniProtKB-ARBA"/>
</dbReference>
<dbReference type="PANTHER" id="PTHR48423">
    <property type="entry name" value="INTERLEUKIN-27 RECEPTOR SUBUNIT ALPHA"/>
    <property type="match status" value="1"/>
</dbReference>
<gene>
    <name evidence="13" type="ORF">ANANG_G00084690</name>
</gene>
<sequence>MAFCRKVWDILFVNLLCWKIGSSMQVICSGVLQVEPGIVVYMGSELTVLCRSYVERCGRHFSIYLNRQLQGPLEVINCTTVSLRLANVVPNAQLVCRVSQDKMQQTVCGTVLQPGFPPEKPTGLRCFAQKDSENASCTWNKGRETHLLTKNVATFKFKNGTQAFHQQSYNKSSVCVPRSLFDGDLEFSVRAQNDLGEAVSDVISLSVRDIIIPSTPKIIMVEFGNNSLTATLHWNISESSGLWRARVRIGDTRRHTEFWGPRQGPVQLEGLRPLSWYEFQIQACSIEKKPKCSQWSSPVQYTSPGTAPTKKLDVWRILRSFQENGTRSVTVLWKPLRPEDCGDVMVGHELVYQERGRRQVITCPANVTEKTFRVSPDVSRIFVYAVTSTGKSPPAALHISEAGLTMPHVRDVAPAHKGSVLLTWDAYRHENVSALGYVVQWQSHSQDMQWKSLAAADSSTLIEGLEPGVRFNISLFAITSVGISDPAFRQAYSEEEKPLSGPKVSLLNFEGTHILIQWEDLSLEQKRGFITNYTVYVRKRNTGQQLTLGGSMSRQMWLNHLDTPFDLHISASNSAGEGPLGEGVFCQLQRSPKDWSDVGLGLMIAVPLVILANLMCWNCVRRSITRTCTMVGPQWLFENFPKVENSTATKLLQEKGRSDSESSWRSMYVDPPFTPVEIIPAERTDWHPPAVGLKSADVGMEGAVLLRKPETGPLLEEDHAYKPQITSAAQEELPEEEDNPWVTPLHTEVTLIPCQEDTVCSTHVSEFLRDWLSDITQDRSGAGLNTTGGIHFKGTPLIVHTTGSWPEEGLTELGDCPEDIHLGQTLLPDQLVNCLRSPAIDLSPTTFLRELPCMPHSTTTEECV</sequence>
<dbReference type="Proteomes" id="UP001044222">
    <property type="component" value="Unassembled WGS sequence"/>
</dbReference>
<feature type="domain" description="Fibronectin type-III" evidence="12">
    <location>
        <begin position="212"/>
        <end position="306"/>
    </location>
</feature>
<comment type="similarity">
    <text evidence="2">Belongs to the type I cytokine receptor family. Type 2 subfamily.</text>
</comment>
<evidence type="ECO:0000256" key="9">
    <source>
        <dbReference type="ARBA" id="ARBA00023180"/>
    </source>
</evidence>
<evidence type="ECO:0000256" key="2">
    <source>
        <dbReference type="ARBA" id="ARBA00008921"/>
    </source>
</evidence>
<dbReference type="InterPro" id="IPR003961">
    <property type="entry name" value="FN3_dom"/>
</dbReference>
<keyword evidence="14" id="KW-1185">Reference proteome</keyword>
<evidence type="ECO:0000313" key="14">
    <source>
        <dbReference type="Proteomes" id="UP001044222"/>
    </source>
</evidence>
<keyword evidence="6 10" id="KW-1133">Transmembrane helix</keyword>
<dbReference type="SUPFAM" id="SSF49265">
    <property type="entry name" value="Fibronectin type III"/>
    <property type="match status" value="3"/>
</dbReference>
<dbReference type="InterPro" id="IPR036116">
    <property type="entry name" value="FN3_sf"/>
</dbReference>
<evidence type="ECO:0000256" key="3">
    <source>
        <dbReference type="ARBA" id="ARBA00022692"/>
    </source>
</evidence>
<reference evidence="13" key="1">
    <citation type="submission" date="2021-01" db="EMBL/GenBank/DDBJ databases">
        <title>A chromosome-scale assembly of European eel, Anguilla anguilla.</title>
        <authorList>
            <person name="Henkel C."/>
            <person name="Jong-Raadsen S.A."/>
            <person name="Dufour S."/>
            <person name="Weltzien F.-A."/>
            <person name="Palstra A.P."/>
            <person name="Pelster B."/>
            <person name="Spaink H.P."/>
            <person name="Van Den Thillart G.E."/>
            <person name="Jansen H."/>
            <person name="Zahm M."/>
            <person name="Klopp C."/>
            <person name="Cedric C."/>
            <person name="Louis A."/>
            <person name="Berthelot C."/>
            <person name="Parey E."/>
            <person name="Roest Crollius H."/>
            <person name="Montfort J."/>
            <person name="Robinson-Rechavi M."/>
            <person name="Bucao C."/>
            <person name="Bouchez O."/>
            <person name="Gislard M."/>
            <person name="Lluch J."/>
            <person name="Milhes M."/>
            <person name="Lampietro C."/>
            <person name="Lopez Roques C."/>
            <person name="Donnadieu C."/>
            <person name="Braasch I."/>
            <person name="Desvignes T."/>
            <person name="Postlethwait J."/>
            <person name="Bobe J."/>
            <person name="Guiguen Y."/>
            <person name="Dirks R."/>
        </authorList>
    </citation>
    <scope>NUCLEOTIDE SEQUENCE</scope>
    <source>
        <strain evidence="13">Tag_6206</strain>
        <tissue evidence="13">Liver</tissue>
    </source>
</reference>
<feature type="domain" description="Fibronectin type-III" evidence="12">
    <location>
        <begin position="498"/>
        <end position="591"/>
    </location>
</feature>
<keyword evidence="5" id="KW-0677">Repeat</keyword>
<feature type="signal peptide" evidence="11">
    <location>
        <begin position="1"/>
        <end position="23"/>
    </location>
</feature>
<protein>
    <recommendedName>
        <fullName evidence="12">Fibronectin type-III domain-containing protein</fullName>
    </recommendedName>
</protein>
<dbReference type="PROSITE" id="PS50853">
    <property type="entry name" value="FN3"/>
    <property type="match status" value="3"/>
</dbReference>